<dbReference type="RefSeq" id="WP_084942825.1">
    <property type="nucleotide sequence ID" value="NZ_NCUJ01000014.1"/>
</dbReference>
<dbReference type="Proteomes" id="UP000193768">
    <property type="component" value="Unassembled WGS sequence"/>
</dbReference>
<feature type="transmembrane region" description="Helical" evidence="1">
    <location>
        <begin position="6"/>
        <end position="24"/>
    </location>
</feature>
<organism evidence="2 3">
    <name type="scientific">Streptococcus oralis subsp. oralis</name>
    <dbReference type="NCBI Taxonomy" id="1891914"/>
    <lineage>
        <taxon>Bacteria</taxon>
        <taxon>Bacillati</taxon>
        <taxon>Bacillota</taxon>
        <taxon>Bacilli</taxon>
        <taxon>Lactobacillales</taxon>
        <taxon>Streptococcaceae</taxon>
        <taxon>Streptococcus</taxon>
    </lineage>
</organism>
<name>A0A1X1GZY3_STROR</name>
<gene>
    <name evidence="2" type="ORF">B7722_02015</name>
</gene>
<reference evidence="2 3" key="1">
    <citation type="journal article" date="2016" name="Eur. J. Clin. Microbiol. Infect. Dis.">
        <title>Whole genome sequencing as a tool for phylogenetic analysis of clinical strains of Mitis group streptococci.</title>
        <authorList>
            <person name="Rasmussen L.H."/>
            <person name="Dargis R."/>
            <person name="Hojholt K."/>
            <person name="Christensen J.J."/>
            <person name="Skovgaard O."/>
            <person name="Justesen U.S."/>
            <person name="Rosenvinge F.S."/>
            <person name="Moser C."/>
            <person name="Lukjancenko O."/>
            <person name="Rasmussen S."/>
            <person name="Nielsen X.C."/>
        </authorList>
    </citation>
    <scope>NUCLEOTIDE SEQUENCE [LARGE SCALE GENOMIC DNA]</scope>
    <source>
        <strain evidence="2 3">RH_8610_08</strain>
    </source>
</reference>
<dbReference type="EMBL" id="NCUJ01000014">
    <property type="protein sequence ID" value="ORO52397.1"/>
    <property type="molecule type" value="Genomic_DNA"/>
</dbReference>
<evidence type="ECO:0000313" key="2">
    <source>
        <dbReference type="EMBL" id="ORO52397.1"/>
    </source>
</evidence>
<keyword evidence="1" id="KW-0812">Transmembrane</keyword>
<comment type="caution">
    <text evidence="2">The sequence shown here is derived from an EMBL/GenBank/DDBJ whole genome shotgun (WGS) entry which is preliminary data.</text>
</comment>
<evidence type="ECO:0000313" key="3">
    <source>
        <dbReference type="Proteomes" id="UP000193768"/>
    </source>
</evidence>
<proteinExistence type="predicted"/>
<dbReference type="AlphaFoldDB" id="A0A1X1GZY3"/>
<sequence length="342" mass="39944">MKTKKIGAIFLILLGVYSLFVFTIREFEKQDLSKYEYWIVDTEITDYEFIENGRMITVDWHSNKEVNQQVSVLDKKPKFGSPGRIAGSRFLVSYAARFKAKSAWNEVRDDFPILEQNYPDKGEYWKINVYDTKGEKLDKKVLDVFEITRNYNENYYPAFILNKYSIDSIDGKEYLTISLRRKDDMITDVSDESKLLNRLIDLETGKIVDINPNNQKKNSPKIGLGSIDSFSQLFKEHDFSVRDNGLHFWRLGDNTKQWLINSKYPKSMEIISKSPETSYIYKLSSNDDLQTTIDMIKLVFPEGTNIFKDITIPAASSKDDQEHLVQSEKEFLQYYKSSTEEE</sequence>
<keyword evidence="1" id="KW-1133">Transmembrane helix</keyword>
<evidence type="ECO:0000256" key="1">
    <source>
        <dbReference type="SAM" id="Phobius"/>
    </source>
</evidence>
<keyword evidence="1" id="KW-0472">Membrane</keyword>
<accession>A0A1X1GZY3</accession>
<protein>
    <submittedName>
        <fullName evidence="2">Uncharacterized protein</fullName>
    </submittedName>
</protein>